<evidence type="ECO:0000256" key="3">
    <source>
        <dbReference type="ARBA" id="ARBA00022842"/>
    </source>
</evidence>
<dbReference type="NCBIfam" id="TIGR01549">
    <property type="entry name" value="HAD-SF-IA-v1"/>
    <property type="match status" value="1"/>
</dbReference>
<dbReference type="EMBL" id="CP074572">
    <property type="protein sequence ID" value="QVK24777.1"/>
    <property type="molecule type" value="Genomic_DNA"/>
</dbReference>
<dbReference type="InterPro" id="IPR051400">
    <property type="entry name" value="HAD-like_hydrolase"/>
</dbReference>
<dbReference type="InterPro" id="IPR036412">
    <property type="entry name" value="HAD-like_sf"/>
</dbReference>
<dbReference type="InterPro" id="IPR006439">
    <property type="entry name" value="HAD-SF_hydro_IA"/>
</dbReference>
<sequence length="238" mass="26254">MQSFLRLAPFRALSFDLDDTLYNNKPIIAAAETDLLQWLAQRFPATTQYCQDDWRQLKISILAAQPLLVHDTSATRRAVLHRGLKTLGYNDVIATNGADAGLDYFYQRRSNFRVSTAVLTLLTQLSQRWPLVGITNGNVNEQAIGLGDVLSFVLHPGNGVRMKPFADMFINAAERLALSPAQLVHIGDHPLTDVAGARRAGCQAIWLNPGFDQTVAKPAGPLLPQLQLSELAQLKQLL</sequence>
<keyword evidence="3" id="KW-0460">Magnesium</keyword>
<proteinExistence type="predicted"/>
<dbReference type="InterPro" id="IPR023214">
    <property type="entry name" value="HAD_sf"/>
</dbReference>
<evidence type="ECO:0000313" key="4">
    <source>
        <dbReference type="EMBL" id="QVK24777.1"/>
    </source>
</evidence>
<dbReference type="SFLD" id="SFLDS00003">
    <property type="entry name" value="Haloacid_Dehalogenase"/>
    <property type="match status" value="1"/>
</dbReference>
<dbReference type="Pfam" id="PF00702">
    <property type="entry name" value="Hydrolase"/>
    <property type="match status" value="1"/>
</dbReference>
<dbReference type="GO" id="GO:0016787">
    <property type="term" value="F:hydrolase activity"/>
    <property type="evidence" value="ECO:0007669"/>
    <property type="project" value="UniProtKB-KW"/>
</dbReference>
<dbReference type="Gene3D" id="3.40.50.1000">
    <property type="entry name" value="HAD superfamily/HAD-like"/>
    <property type="match status" value="1"/>
</dbReference>
<gene>
    <name evidence="4" type="ORF">KHX94_06960</name>
</gene>
<name>A0ABX8DLH9_9GAMM</name>
<organism evidence="4 5">
    <name type="scientific">Shewanella dokdonensis</name>
    <dbReference type="NCBI Taxonomy" id="712036"/>
    <lineage>
        <taxon>Bacteria</taxon>
        <taxon>Pseudomonadati</taxon>
        <taxon>Pseudomonadota</taxon>
        <taxon>Gammaproteobacteria</taxon>
        <taxon>Alteromonadales</taxon>
        <taxon>Shewanellaceae</taxon>
        <taxon>Shewanella</taxon>
    </lineage>
</organism>
<accession>A0ABX8DLH9</accession>
<keyword evidence="2 4" id="KW-0378">Hydrolase</keyword>
<keyword evidence="5" id="KW-1185">Reference proteome</keyword>
<comment type="cofactor">
    <cofactor evidence="1">
        <name>Mg(2+)</name>
        <dbReference type="ChEBI" id="CHEBI:18420"/>
    </cofactor>
</comment>
<dbReference type="PANTHER" id="PTHR46470:SF4">
    <property type="entry name" value="5-AMINO-6-(5-PHOSPHO-D-RIBITYLAMINO)URACIL PHOSPHATASE YIGB"/>
    <property type="match status" value="1"/>
</dbReference>
<dbReference type="SFLD" id="SFLDG01129">
    <property type="entry name" value="C1.5:_HAD__Beta-PGM__Phosphata"/>
    <property type="match status" value="1"/>
</dbReference>
<evidence type="ECO:0000256" key="1">
    <source>
        <dbReference type="ARBA" id="ARBA00001946"/>
    </source>
</evidence>
<dbReference type="PANTHER" id="PTHR46470">
    <property type="entry name" value="N-ACYLNEURAMINATE-9-PHOSPHATASE"/>
    <property type="match status" value="1"/>
</dbReference>
<dbReference type="Proteomes" id="UP000676428">
    <property type="component" value="Chromosome"/>
</dbReference>
<dbReference type="SUPFAM" id="SSF56784">
    <property type="entry name" value="HAD-like"/>
    <property type="match status" value="1"/>
</dbReference>
<evidence type="ECO:0000313" key="5">
    <source>
        <dbReference type="Proteomes" id="UP000676428"/>
    </source>
</evidence>
<dbReference type="Gene3D" id="1.20.120.1600">
    <property type="match status" value="1"/>
</dbReference>
<protein>
    <submittedName>
        <fullName evidence="4">HAD-IA family hydrolase</fullName>
    </submittedName>
</protein>
<reference evidence="4 5" key="1">
    <citation type="journal article" date="2012" name="Int. J. Syst. Evol. Microbiol.">
        <title>Shewanella dokdonensis sp. nov., isolated from seawater.</title>
        <authorList>
            <person name="Sung H.R."/>
            <person name="Yoon J.H."/>
            <person name="Ghim S.Y."/>
        </authorList>
    </citation>
    <scope>NUCLEOTIDE SEQUENCE [LARGE SCALE GENOMIC DNA]</scope>
    <source>
        <strain evidence="4 5">DSM 23626</strain>
    </source>
</reference>
<evidence type="ECO:0000256" key="2">
    <source>
        <dbReference type="ARBA" id="ARBA00022801"/>
    </source>
</evidence>